<organism evidence="3 5">
    <name type="scientific">Acutalibacter muris</name>
    <dbReference type="NCBI Taxonomy" id="1796620"/>
    <lineage>
        <taxon>Bacteria</taxon>
        <taxon>Bacillati</taxon>
        <taxon>Bacillota</taxon>
        <taxon>Clostridia</taxon>
        <taxon>Eubacteriales</taxon>
        <taxon>Acutalibacteraceae</taxon>
        <taxon>Acutalibacter</taxon>
    </lineage>
</organism>
<dbReference type="EMBL" id="CP021422">
    <property type="protein sequence ID" value="ASB42132.1"/>
    <property type="molecule type" value="Genomic_DNA"/>
</dbReference>
<evidence type="ECO:0000313" key="4">
    <source>
        <dbReference type="Proteomes" id="UP000196710"/>
    </source>
</evidence>
<dbReference type="InterPro" id="IPR010982">
    <property type="entry name" value="Lambda_DNA-bd_dom_sf"/>
</dbReference>
<feature type="domain" description="HTH cro/C1-type" evidence="1">
    <location>
        <begin position="45"/>
        <end position="100"/>
    </location>
</feature>
<dbReference type="CDD" id="cd00093">
    <property type="entry name" value="HTH_XRE"/>
    <property type="match status" value="2"/>
</dbReference>
<name>A0A1Z2XUL0_9FIRM</name>
<keyword evidence="4" id="KW-1185">Reference proteome</keyword>
<dbReference type="Proteomes" id="UP000196710">
    <property type="component" value="Chromosome"/>
</dbReference>
<dbReference type="PROSITE" id="PS50943">
    <property type="entry name" value="HTH_CROC1"/>
    <property type="match status" value="2"/>
</dbReference>
<reference evidence="4" key="2">
    <citation type="submission" date="2017-05" db="EMBL/GenBank/DDBJ databases">
        <title>Improved OligoMM genomes.</title>
        <authorList>
            <person name="Garzetti D."/>
        </authorList>
    </citation>
    <scope>NUCLEOTIDE SEQUENCE [LARGE SCALE GENOMIC DNA]</scope>
    <source>
        <strain evidence="4">KB18</strain>
    </source>
</reference>
<feature type="domain" description="HTH cro/C1-type" evidence="1">
    <location>
        <begin position="116"/>
        <end position="145"/>
    </location>
</feature>
<reference evidence="2" key="1">
    <citation type="journal article" date="2017" name="Genome Announc.">
        <title>High-Quality Whole-Genome Sequences of the Oligo-Mouse-Microbiota Bacterial Community.</title>
        <authorList>
            <person name="Garzetti D."/>
            <person name="Brugiroux S."/>
            <person name="Bunk B."/>
            <person name="Pukall R."/>
            <person name="McCoy K.D."/>
            <person name="Macpherson A.J."/>
            <person name="Stecher B."/>
        </authorList>
    </citation>
    <scope>NUCLEOTIDE SEQUENCE</scope>
    <source>
        <strain evidence="2">KB18</strain>
    </source>
</reference>
<dbReference type="InterPro" id="IPR001387">
    <property type="entry name" value="Cro/C1-type_HTH"/>
</dbReference>
<accession>A0A1Z2XUL0</accession>
<evidence type="ECO:0000313" key="2">
    <source>
        <dbReference type="EMBL" id="ASB42132.1"/>
    </source>
</evidence>
<protein>
    <submittedName>
        <fullName evidence="3">Helix-turn-helix domain-containing protein</fullName>
    </submittedName>
</protein>
<dbReference type="Proteomes" id="UP000596035">
    <property type="component" value="Chromosome"/>
</dbReference>
<dbReference type="PANTHER" id="PTHR43236">
    <property type="entry name" value="ANTITOXIN HIGA1"/>
    <property type="match status" value="1"/>
</dbReference>
<dbReference type="EMBL" id="CP065321">
    <property type="protein sequence ID" value="QQR31402.1"/>
    <property type="molecule type" value="Genomic_DNA"/>
</dbReference>
<dbReference type="GO" id="GO:0003677">
    <property type="term" value="F:DNA binding"/>
    <property type="evidence" value="ECO:0007669"/>
    <property type="project" value="InterPro"/>
</dbReference>
<dbReference type="Pfam" id="PF13560">
    <property type="entry name" value="HTH_31"/>
    <property type="match status" value="1"/>
</dbReference>
<reference evidence="3 5" key="3">
    <citation type="submission" date="2020-11" db="EMBL/GenBank/DDBJ databases">
        <title>Closed and high quality bacterial genomes of the OMM12 community.</title>
        <authorList>
            <person name="Marbouty M."/>
            <person name="Lamy-Besnier Q."/>
            <person name="Debarbieux L."/>
            <person name="Koszul R."/>
        </authorList>
    </citation>
    <scope>NUCLEOTIDE SEQUENCE [LARGE SCALE GENOMIC DNA]</scope>
    <source>
        <strain evidence="3 5">KB18</strain>
    </source>
</reference>
<sequence length="165" mass="19208">MPLGDGLYLMGRSGRCAPLYVHTFQVFAMGIGKRYEDLHTVPERLRWCRLRLGLMQKEVAQRVGISQTLYEEMERGDCQEYPAYAVDKLAELYQVPVEDLLDEYSRFLYGGPVDRIRYARKRLGLSRKAFAELAGVGEKSVRDWEMGRKKTRKKSWERLKAVLIL</sequence>
<dbReference type="SUPFAM" id="SSF47413">
    <property type="entry name" value="lambda repressor-like DNA-binding domains"/>
    <property type="match status" value="2"/>
</dbReference>
<evidence type="ECO:0000313" key="5">
    <source>
        <dbReference type="Proteomes" id="UP000596035"/>
    </source>
</evidence>
<gene>
    <name evidence="2" type="ORF">ADH66_16560</name>
    <name evidence="3" type="ORF">I5Q82_06945</name>
</gene>
<dbReference type="Pfam" id="PF01381">
    <property type="entry name" value="HTH_3"/>
    <property type="match status" value="1"/>
</dbReference>
<dbReference type="InterPro" id="IPR052345">
    <property type="entry name" value="Rad_response_metalloprotease"/>
</dbReference>
<dbReference type="SMART" id="SM00530">
    <property type="entry name" value="HTH_XRE"/>
    <property type="match status" value="2"/>
</dbReference>
<proteinExistence type="predicted"/>
<dbReference type="KEGG" id="amur:ADH66_16560"/>
<dbReference type="RefSeq" id="WP_084384408.1">
    <property type="nucleotide sequence ID" value="NZ_CP021422.1"/>
</dbReference>
<evidence type="ECO:0000313" key="3">
    <source>
        <dbReference type="EMBL" id="QQR31402.1"/>
    </source>
</evidence>
<dbReference type="Gene3D" id="1.10.260.40">
    <property type="entry name" value="lambda repressor-like DNA-binding domains"/>
    <property type="match status" value="2"/>
</dbReference>
<evidence type="ECO:0000259" key="1">
    <source>
        <dbReference type="PROSITE" id="PS50943"/>
    </source>
</evidence>
<dbReference type="PANTHER" id="PTHR43236:SF1">
    <property type="entry name" value="BLL7220 PROTEIN"/>
    <property type="match status" value="1"/>
</dbReference>
<dbReference type="AlphaFoldDB" id="A0A1Z2XUL0"/>